<sequence length="354" mass="40283">MKNIILIMLFLTASVASSVFTANADTSGKEKYLVDDISPSYYAKIEEDRKGNDSAIIQIYQRGNSSFLFQVKARMVTLDFDADNKNATQIKLPYAKQELIIYDDFNFDKVNDFAIFDGRNSCYGGPSFQIYLAQDDGRFKLSTGFTRLAQEYCGMFNYYADKKQLQVSTKSGCCNFETSTFILEKNEPKAIKVINDSYTGRYIESEISRWNGSRMIKTRQKKIYDEGDGSIQEIFVFSLAKNNKKQVKLFIAPDDKVLNYAFINKENIEFNYPKVYGENKPFVFTQSGSQKTLVFYNGKTKYSLYQNENAKGINKIGILVTTNGKNYDLAGDLATLKGRLDGFGKEVTNVSYEQ</sequence>
<dbReference type="NCBIfam" id="NF047539">
    <property type="entry name" value="XAC2610_fam"/>
    <property type="match status" value="1"/>
</dbReference>
<dbReference type="AlphaFoldDB" id="A0A3B0XRS2"/>
<organism evidence="1">
    <name type="scientific">hydrothermal vent metagenome</name>
    <dbReference type="NCBI Taxonomy" id="652676"/>
    <lineage>
        <taxon>unclassified sequences</taxon>
        <taxon>metagenomes</taxon>
        <taxon>ecological metagenomes</taxon>
    </lineage>
</organism>
<name>A0A3B0XRS2_9ZZZZ</name>
<accession>A0A3B0XRS2</accession>
<evidence type="ECO:0000313" key="1">
    <source>
        <dbReference type="EMBL" id="VAW71125.1"/>
    </source>
</evidence>
<dbReference type="EMBL" id="UOFJ01000569">
    <property type="protein sequence ID" value="VAW71125.1"/>
    <property type="molecule type" value="Genomic_DNA"/>
</dbReference>
<dbReference type="InterPro" id="IPR058087">
    <property type="entry name" value="XAC2610_dom"/>
</dbReference>
<proteinExistence type="predicted"/>
<gene>
    <name evidence="1" type="ORF">MNBD_GAMMA10-1646</name>
</gene>
<protein>
    <submittedName>
        <fullName evidence="1">Uncharacterized protein</fullName>
    </submittedName>
</protein>
<reference evidence="1" key="1">
    <citation type="submission" date="2018-06" db="EMBL/GenBank/DDBJ databases">
        <authorList>
            <person name="Zhirakovskaya E."/>
        </authorList>
    </citation>
    <scope>NUCLEOTIDE SEQUENCE</scope>
</reference>